<dbReference type="InParanoid" id="A0A0D0D3B4"/>
<reference evidence="1 2" key="1">
    <citation type="submission" date="2014-04" db="EMBL/GenBank/DDBJ databases">
        <authorList>
            <consortium name="DOE Joint Genome Institute"/>
            <person name="Kuo A."/>
            <person name="Kohler A."/>
            <person name="Jargeat P."/>
            <person name="Nagy L.G."/>
            <person name="Floudas D."/>
            <person name="Copeland A."/>
            <person name="Barry K.W."/>
            <person name="Cichocki N."/>
            <person name="Veneault-Fourrey C."/>
            <person name="LaButti K."/>
            <person name="Lindquist E.A."/>
            <person name="Lipzen A."/>
            <person name="Lundell T."/>
            <person name="Morin E."/>
            <person name="Murat C."/>
            <person name="Sun H."/>
            <person name="Tunlid A."/>
            <person name="Henrissat B."/>
            <person name="Grigoriev I.V."/>
            <person name="Hibbett D.S."/>
            <person name="Martin F."/>
            <person name="Nordberg H.P."/>
            <person name="Cantor M.N."/>
            <person name="Hua S.X."/>
        </authorList>
    </citation>
    <scope>NUCLEOTIDE SEQUENCE [LARGE SCALE GENOMIC DNA]</scope>
    <source>
        <strain evidence="1 2">Ve08.2h10</strain>
    </source>
</reference>
<name>A0A0D0D3B4_9AGAM</name>
<dbReference type="AlphaFoldDB" id="A0A0D0D3B4"/>
<organism evidence="1 2">
    <name type="scientific">Paxillus rubicundulus Ve08.2h10</name>
    <dbReference type="NCBI Taxonomy" id="930991"/>
    <lineage>
        <taxon>Eukaryota</taxon>
        <taxon>Fungi</taxon>
        <taxon>Dikarya</taxon>
        <taxon>Basidiomycota</taxon>
        <taxon>Agaricomycotina</taxon>
        <taxon>Agaricomycetes</taxon>
        <taxon>Agaricomycetidae</taxon>
        <taxon>Boletales</taxon>
        <taxon>Paxilineae</taxon>
        <taxon>Paxillaceae</taxon>
        <taxon>Paxillus</taxon>
    </lineage>
</organism>
<protein>
    <submittedName>
        <fullName evidence="1">Uncharacterized protein</fullName>
    </submittedName>
</protein>
<evidence type="ECO:0000313" key="1">
    <source>
        <dbReference type="EMBL" id="KIK78016.1"/>
    </source>
</evidence>
<reference evidence="2" key="2">
    <citation type="submission" date="2015-01" db="EMBL/GenBank/DDBJ databases">
        <title>Evolutionary Origins and Diversification of the Mycorrhizal Mutualists.</title>
        <authorList>
            <consortium name="DOE Joint Genome Institute"/>
            <consortium name="Mycorrhizal Genomics Consortium"/>
            <person name="Kohler A."/>
            <person name="Kuo A."/>
            <person name="Nagy L.G."/>
            <person name="Floudas D."/>
            <person name="Copeland A."/>
            <person name="Barry K.W."/>
            <person name="Cichocki N."/>
            <person name="Veneault-Fourrey C."/>
            <person name="LaButti K."/>
            <person name="Lindquist E.A."/>
            <person name="Lipzen A."/>
            <person name="Lundell T."/>
            <person name="Morin E."/>
            <person name="Murat C."/>
            <person name="Riley R."/>
            <person name="Ohm R."/>
            <person name="Sun H."/>
            <person name="Tunlid A."/>
            <person name="Henrissat B."/>
            <person name="Grigoriev I.V."/>
            <person name="Hibbett D.S."/>
            <person name="Martin F."/>
        </authorList>
    </citation>
    <scope>NUCLEOTIDE SEQUENCE [LARGE SCALE GENOMIC DNA]</scope>
    <source>
        <strain evidence="2">Ve08.2h10</strain>
    </source>
</reference>
<gene>
    <name evidence="1" type="ORF">PAXRUDRAFT_775114</name>
</gene>
<dbReference type="EMBL" id="KN826741">
    <property type="protein sequence ID" value="KIK78016.1"/>
    <property type="molecule type" value="Genomic_DNA"/>
</dbReference>
<dbReference type="OrthoDB" id="10261556at2759"/>
<sequence>MLTFWILLLFNNNGIIIIITPLNILREKICDEVIQHGFPAINLCAETAMDQTYKDIDHFQVLWKLKKFGDKLFNDTFDEGHCTSEWGDDFQPLYGQLGNLRWFLLNHTTFHVVSAMMPPHIISNVKTKFRMRSYIQPC</sequence>
<dbReference type="Gene3D" id="3.40.50.300">
    <property type="entry name" value="P-loop containing nucleotide triphosphate hydrolases"/>
    <property type="match status" value="1"/>
</dbReference>
<proteinExistence type="predicted"/>
<dbReference type="Proteomes" id="UP000054538">
    <property type="component" value="Unassembled WGS sequence"/>
</dbReference>
<keyword evidence="2" id="KW-1185">Reference proteome</keyword>
<evidence type="ECO:0000313" key="2">
    <source>
        <dbReference type="Proteomes" id="UP000054538"/>
    </source>
</evidence>
<dbReference type="HOGENOM" id="CLU_001103_19_2_1"/>
<dbReference type="SUPFAM" id="SSF52540">
    <property type="entry name" value="P-loop containing nucleoside triphosphate hydrolases"/>
    <property type="match status" value="1"/>
</dbReference>
<accession>A0A0D0D3B4</accession>
<dbReference type="InterPro" id="IPR027417">
    <property type="entry name" value="P-loop_NTPase"/>
</dbReference>